<dbReference type="PANTHER" id="PTHR21310">
    <property type="entry name" value="AMINOGLYCOSIDE PHOSPHOTRANSFERASE-RELATED-RELATED"/>
    <property type="match status" value="1"/>
</dbReference>
<evidence type="ECO:0000313" key="3">
    <source>
        <dbReference type="Proteomes" id="UP000237481"/>
    </source>
</evidence>
<dbReference type="PANTHER" id="PTHR21310:SF58">
    <property type="entry name" value="AMINOGLYCOSIDE PHOSPHOTRANSFERASE DOMAIN-CONTAINING PROTEIN"/>
    <property type="match status" value="1"/>
</dbReference>
<organism evidence="2 3">
    <name type="scientific">Tolypocladium paradoxum</name>
    <dbReference type="NCBI Taxonomy" id="94208"/>
    <lineage>
        <taxon>Eukaryota</taxon>
        <taxon>Fungi</taxon>
        <taxon>Dikarya</taxon>
        <taxon>Ascomycota</taxon>
        <taxon>Pezizomycotina</taxon>
        <taxon>Sordariomycetes</taxon>
        <taxon>Hypocreomycetidae</taxon>
        <taxon>Hypocreales</taxon>
        <taxon>Ophiocordycipitaceae</taxon>
        <taxon>Tolypocladium</taxon>
    </lineage>
</organism>
<dbReference type="SUPFAM" id="SSF56112">
    <property type="entry name" value="Protein kinase-like (PK-like)"/>
    <property type="match status" value="1"/>
</dbReference>
<gene>
    <name evidence="2" type="ORF">TPAR_07550</name>
</gene>
<dbReference type="Pfam" id="PF01636">
    <property type="entry name" value="APH"/>
    <property type="match status" value="1"/>
</dbReference>
<dbReference type="CDD" id="cd05120">
    <property type="entry name" value="APH_ChoK_like"/>
    <property type="match status" value="1"/>
</dbReference>
<dbReference type="STRING" id="94208.A0A2S4KPW8"/>
<protein>
    <recommendedName>
        <fullName evidence="1">Aminoglycoside phosphotransferase domain-containing protein</fullName>
    </recommendedName>
</protein>
<accession>A0A2S4KPW8</accession>
<comment type="caution">
    <text evidence="2">The sequence shown here is derived from an EMBL/GenBank/DDBJ whole genome shotgun (WGS) entry which is preliminary data.</text>
</comment>
<dbReference type="InterPro" id="IPR011009">
    <property type="entry name" value="Kinase-like_dom_sf"/>
</dbReference>
<dbReference type="Proteomes" id="UP000237481">
    <property type="component" value="Unassembled WGS sequence"/>
</dbReference>
<dbReference type="Gene3D" id="3.90.1200.10">
    <property type="match status" value="1"/>
</dbReference>
<reference evidence="2 3" key="1">
    <citation type="submission" date="2018-01" db="EMBL/GenBank/DDBJ databases">
        <title>Harnessing the power of phylogenomics to disentangle the directionality and signatures of interkingdom host jumping in the parasitic fungal genus Tolypocladium.</title>
        <authorList>
            <person name="Quandt C.A."/>
            <person name="Patterson W."/>
            <person name="Spatafora J.W."/>
        </authorList>
    </citation>
    <scope>NUCLEOTIDE SEQUENCE [LARGE SCALE GENOMIC DNA]</scope>
    <source>
        <strain evidence="2 3">NRBC 100945</strain>
    </source>
</reference>
<name>A0A2S4KPW8_9HYPO</name>
<dbReference type="EMBL" id="PKSG01000887">
    <property type="protein sequence ID" value="POR32239.1"/>
    <property type="molecule type" value="Genomic_DNA"/>
</dbReference>
<dbReference type="AlphaFoldDB" id="A0A2S4KPW8"/>
<sequence length="509" mass="57517">MALLSDWKQLIAAFTFEIPCRQLSDKGVVADVTRRDGGKCCITGLSNSFWDPLVVAPILPRQKAPVDKVAAASLNLYSDRRVLADKRLPQSLHGILCAFVGPELRDWILSNEASQNACRNHWLVRKSAATAFSQGFFQFTFTKVSNYHVAAVRIGGPEWPSIMDKTPLLRHGSFTDHSSSSMDTPDVSALQLLSQFAKPIRWNHVAREMAGKKPQAVTSLPLFSPCRFFSEHGATALIIAWRMVPTSIRIRAYHGLAFLGAHIYGANCSLKVQQLPFGIYLKRTSVEWHEGLANEYGALQLVRRHTCIPVPHPLDLASNSEESYLLTCRVPGHRLGMCIDTLSDDEANTLLYDLQKCLTELRAIPKEVAPEYAITNALGKACYDYRINAGLDYDEDRGDFVGPFVSEEEFNETLKVGALPNTSHRSGHKIVFTHGDLNMRNVLVRDGRLSGIVDWENAGWYPEYWEYTKAHYITKLKRRWLRIVDELFKEHGDFEEELATEHQLWSYCF</sequence>
<evidence type="ECO:0000259" key="1">
    <source>
        <dbReference type="Pfam" id="PF01636"/>
    </source>
</evidence>
<dbReference type="InterPro" id="IPR002575">
    <property type="entry name" value="Aminoglycoside_PTrfase"/>
</dbReference>
<evidence type="ECO:0000313" key="2">
    <source>
        <dbReference type="EMBL" id="POR32239.1"/>
    </source>
</evidence>
<feature type="domain" description="Aminoglycoside phosphotransferase" evidence="1">
    <location>
        <begin position="283"/>
        <end position="471"/>
    </location>
</feature>
<proteinExistence type="predicted"/>
<dbReference type="InterPro" id="IPR051678">
    <property type="entry name" value="AGP_Transferase"/>
</dbReference>
<keyword evidence="3" id="KW-1185">Reference proteome</keyword>
<dbReference type="OrthoDB" id="3250044at2759"/>